<accession>A0A336JU88</accession>
<dbReference type="NCBIfam" id="NF003964">
    <property type="entry name" value="PRK05456.1"/>
    <property type="match status" value="1"/>
</dbReference>
<keyword evidence="5 7" id="KW-0378">Hydrolase</keyword>
<dbReference type="GO" id="GO:0046872">
    <property type="term" value="F:metal ion binding"/>
    <property type="evidence" value="ECO:0007669"/>
    <property type="project" value="UniProtKB-KW"/>
</dbReference>
<protein>
    <recommendedName>
        <fullName evidence="7">ATP-dependent protease subunit HslV</fullName>
        <ecNumber evidence="7">3.4.25.2</ecNumber>
    </recommendedName>
</protein>
<evidence type="ECO:0000313" key="10">
    <source>
        <dbReference type="Proteomes" id="UP000252631"/>
    </source>
</evidence>
<dbReference type="GO" id="GO:0004298">
    <property type="term" value="F:threonine-type endopeptidase activity"/>
    <property type="evidence" value="ECO:0007669"/>
    <property type="project" value="UniProtKB-KW"/>
</dbReference>
<comment type="catalytic activity">
    <reaction evidence="7">
        <text>ATP-dependent cleavage of peptide bonds with broad specificity.</text>
        <dbReference type="EC" id="3.4.25.2"/>
    </reaction>
</comment>
<dbReference type="InterPro" id="IPR023333">
    <property type="entry name" value="Proteasome_suB-type"/>
</dbReference>
<keyword evidence="7" id="KW-0963">Cytoplasm</keyword>
<evidence type="ECO:0000256" key="2">
    <source>
        <dbReference type="ARBA" id="ARBA00022533"/>
    </source>
</evidence>
<keyword evidence="7" id="KW-0479">Metal-binding</keyword>
<reference evidence="8 11" key="2">
    <citation type="submission" date="2018-07" db="EMBL/GenBank/DDBJ databases">
        <title>Genomic Encyclopedia of Archaeal and Bacterial Type Strains, Phase II (KMG-II): from individual species to whole genera.</title>
        <authorList>
            <person name="Goeker M."/>
        </authorList>
    </citation>
    <scope>NUCLEOTIDE SEQUENCE [LARGE SCALE GENOMIC DNA]</scope>
    <source>
        <strain evidence="8 11">JA575</strain>
    </source>
</reference>
<dbReference type="PANTHER" id="PTHR32194">
    <property type="entry name" value="METALLOPROTEASE TLDD"/>
    <property type="match status" value="1"/>
</dbReference>
<dbReference type="PROSITE" id="PS51476">
    <property type="entry name" value="PROTEASOME_BETA_2"/>
    <property type="match status" value="1"/>
</dbReference>
<name>A0A336JU88_9BRAD</name>
<comment type="subunit">
    <text evidence="7">A double ring-shaped homohexamer of HslV is capped on each side by a ring-shaped HslU homohexamer. The assembly of the HslU/HslV complex is dependent on binding of ATP.</text>
</comment>
<dbReference type="InterPro" id="IPR029055">
    <property type="entry name" value="Ntn_hydrolases_N"/>
</dbReference>
<dbReference type="Gene3D" id="3.60.20.10">
    <property type="entry name" value="Glutamine Phosphoribosylpyrophosphate, subunit 1, domain 1"/>
    <property type="match status" value="1"/>
</dbReference>
<evidence type="ECO:0000256" key="3">
    <source>
        <dbReference type="ARBA" id="ARBA00022670"/>
    </source>
</evidence>
<evidence type="ECO:0000256" key="4">
    <source>
        <dbReference type="ARBA" id="ARBA00022698"/>
    </source>
</evidence>
<evidence type="ECO:0000256" key="5">
    <source>
        <dbReference type="ARBA" id="ARBA00022801"/>
    </source>
</evidence>
<dbReference type="Pfam" id="PF00227">
    <property type="entry name" value="Proteasome"/>
    <property type="match status" value="1"/>
</dbReference>
<dbReference type="EMBL" id="UFQQ01000029">
    <property type="protein sequence ID" value="SSW93088.1"/>
    <property type="molecule type" value="Genomic_DNA"/>
</dbReference>
<sequence length="191" mass="20111">MSLYSSSADAGPPVWHGTTILTVRKGGKVVIGGDGQVSIGQTVIKANAKKVRKLGKGQPGFEVIGGFAGATADAFTLFERLEAKLEQYPGQLTRAAVELAKDWRTDRYLRRLEAMMIVADKDVSLVLTGTGDVLEPEAGVMAIGSGGNYALAAARALIDTDQDAETIVRKALGIAADICVYTNGNLTIETL</sequence>
<dbReference type="RefSeq" id="WP_114360494.1">
    <property type="nucleotide sequence ID" value="NZ_QRDT01000029.1"/>
</dbReference>
<comment type="function">
    <text evidence="7">Protease subunit of a proteasome-like degradation complex believed to be a general protein degrading machinery.</text>
</comment>
<keyword evidence="11" id="KW-1185">Reference proteome</keyword>
<dbReference type="GO" id="GO:0051603">
    <property type="term" value="P:proteolysis involved in protein catabolic process"/>
    <property type="evidence" value="ECO:0007669"/>
    <property type="project" value="InterPro"/>
</dbReference>
<dbReference type="CDD" id="cd01913">
    <property type="entry name" value="protease_HslV"/>
    <property type="match status" value="1"/>
</dbReference>
<feature type="binding site" evidence="7">
    <location>
        <position position="176"/>
    </location>
    <ligand>
        <name>Na(+)</name>
        <dbReference type="ChEBI" id="CHEBI:29101"/>
    </ligand>
</feature>
<evidence type="ECO:0000256" key="6">
    <source>
        <dbReference type="ARBA" id="ARBA00023053"/>
    </source>
</evidence>
<keyword evidence="4 7" id="KW-0888">Threonine protease</keyword>
<organism evidence="9 10">
    <name type="scientific">Rhodopseudomonas pentothenatexigens</name>
    <dbReference type="NCBI Taxonomy" id="999699"/>
    <lineage>
        <taxon>Bacteria</taxon>
        <taxon>Pseudomonadati</taxon>
        <taxon>Pseudomonadota</taxon>
        <taxon>Alphaproteobacteria</taxon>
        <taxon>Hyphomicrobiales</taxon>
        <taxon>Nitrobacteraceae</taxon>
        <taxon>Rhodopseudomonas</taxon>
    </lineage>
</organism>
<dbReference type="GO" id="GO:0009376">
    <property type="term" value="C:HslUV protease complex"/>
    <property type="evidence" value="ECO:0007669"/>
    <property type="project" value="UniProtKB-UniRule"/>
</dbReference>
<dbReference type="SUPFAM" id="SSF56235">
    <property type="entry name" value="N-terminal nucleophile aminohydrolases (Ntn hydrolases)"/>
    <property type="match status" value="1"/>
</dbReference>
<comment type="activity regulation">
    <text evidence="7">Allosterically activated by HslU binding.</text>
</comment>
<dbReference type="InterPro" id="IPR022281">
    <property type="entry name" value="ATP-dep_Prtase_HsIV_su"/>
</dbReference>
<dbReference type="Proteomes" id="UP000252631">
    <property type="component" value="Unassembled WGS sequence"/>
</dbReference>
<keyword evidence="3 7" id="KW-0645">Protease</keyword>
<dbReference type="GO" id="GO:0005839">
    <property type="term" value="C:proteasome core complex"/>
    <property type="evidence" value="ECO:0007669"/>
    <property type="project" value="InterPro"/>
</dbReference>
<evidence type="ECO:0000313" key="11">
    <source>
        <dbReference type="Proteomes" id="UP000256343"/>
    </source>
</evidence>
<reference evidence="9 10" key="1">
    <citation type="submission" date="2017-08" db="EMBL/GenBank/DDBJ databases">
        <authorList>
            <person name="de Groot N.N."/>
        </authorList>
    </citation>
    <scope>NUCLEOTIDE SEQUENCE [LARGE SCALE GENOMIC DNA]</scope>
    <source>
        <strain evidence="9 10">JA575</strain>
    </source>
</reference>
<dbReference type="PIRSF" id="PIRSF039093">
    <property type="entry name" value="HslV"/>
    <property type="match status" value="1"/>
</dbReference>
<dbReference type="NCBIfam" id="TIGR03692">
    <property type="entry name" value="ATP_dep_HslV"/>
    <property type="match status" value="1"/>
</dbReference>
<keyword evidence="2 7" id="KW-0021">Allosteric enzyme</keyword>
<dbReference type="OrthoDB" id="9804884at2"/>
<feature type="binding site" evidence="7">
    <location>
        <position position="179"/>
    </location>
    <ligand>
        <name>Na(+)</name>
        <dbReference type="ChEBI" id="CHEBI:29101"/>
    </ligand>
</feature>
<dbReference type="PANTHER" id="PTHR32194:SF7">
    <property type="entry name" value="ATP-DEPENDENT PROTEASE SUBUNIT HSLV"/>
    <property type="match status" value="1"/>
</dbReference>
<feature type="active site" evidence="7">
    <location>
        <position position="18"/>
    </location>
</feature>
<proteinExistence type="inferred from homology"/>
<comment type="subcellular location">
    <subcellularLocation>
        <location evidence="7">Cytoplasm</location>
    </subcellularLocation>
</comment>
<dbReference type="EMBL" id="QRDT01000029">
    <property type="protein sequence ID" value="RED25869.1"/>
    <property type="molecule type" value="Genomic_DNA"/>
</dbReference>
<gene>
    <name evidence="7" type="primary">hslV</name>
    <name evidence="8" type="ORF">BJ125_12954</name>
    <name evidence="9" type="ORF">SAMN05892882_12954</name>
</gene>
<evidence type="ECO:0000313" key="9">
    <source>
        <dbReference type="EMBL" id="SSW93088.1"/>
    </source>
</evidence>
<dbReference type="InterPro" id="IPR001353">
    <property type="entry name" value="Proteasome_sua/b"/>
</dbReference>
<comment type="similarity">
    <text evidence="1 7">Belongs to the peptidase T1B family. HslV subfamily.</text>
</comment>
<dbReference type="AlphaFoldDB" id="A0A336JU88"/>
<evidence type="ECO:0000256" key="7">
    <source>
        <dbReference type="HAMAP-Rule" id="MF_00248"/>
    </source>
</evidence>
<dbReference type="Proteomes" id="UP000256343">
    <property type="component" value="Unassembled WGS sequence"/>
</dbReference>
<feature type="binding site" evidence="7">
    <location>
        <position position="182"/>
    </location>
    <ligand>
        <name>Na(+)</name>
        <dbReference type="ChEBI" id="CHEBI:29101"/>
    </ligand>
</feature>
<evidence type="ECO:0000313" key="8">
    <source>
        <dbReference type="EMBL" id="RED25869.1"/>
    </source>
</evidence>
<evidence type="ECO:0000256" key="1">
    <source>
        <dbReference type="ARBA" id="ARBA00006053"/>
    </source>
</evidence>
<dbReference type="EC" id="3.4.25.2" evidence="7"/>
<dbReference type="HAMAP" id="MF_00248">
    <property type="entry name" value="HslV"/>
    <property type="match status" value="1"/>
</dbReference>
<keyword evidence="6 7" id="KW-0915">Sodium</keyword>